<gene>
    <name evidence="1" type="ORF">Mgrana_01484</name>
</gene>
<dbReference type="OrthoDB" id="8716700at2"/>
<reference evidence="1 2" key="1">
    <citation type="submission" date="2018-08" db="EMBL/GenBank/DDBJ databases">
        <title>Meiothermus granaticius genome AF-68 sequencing project.</title>
        <authorList>
            <person name="Da Costa M.S."/>
            <person name="Albuquerque L."/>
            <person name="Raposo P."/>
            <person name="Froufe H.J.C."/>
            <person name="Barroso C.S."/>
            <person name="Egas C."/>
        </authorList>
    </citation>
    <scope>NUCLEOTIDE SEQUENCE [LARGE SCALE GENOMIC DNA]</scope>
    <source>
        <strain evidence="1 2">AF-68</strain>
    </source>
</reference>
<accession>A0A399F7D8</accession>
<dbReference type="SUPFAM" id="SSF53187">
    <property type="entry name" value="Zn-dependent exopeptidases"/>
    <property type="match status" value="1"/>
</dbReference>
<dbReference type="Proteomes" id="UP000266178">
    <property type="component" value="Unassembled WGS sequence"/>
</dbReference>
<dbReference type="InterPro" id="IPR007709">
    <property type="entry name" value="N-FG_amidohydro"/>
</dbReference>
<proteinExistence type="predicted"/>
<sequence>MRIPALVITPHSSAQVPAEVLAQMLGERFYEAPERQARLEWLFREGDPYTEVLFHAPEAHTLQAPYSRFVVDLNRQRDEGGNNGVIKLTDFEERPLYPAGFTLSEPEREERLRRYWDSFHAEIERVLGTHEVRLLVNGHSMQPTGPAIGPDAGKPRPGICLMAGTDAEGRPLSASPSLPQKLALEVLGLARKHFSALLRGQPAEAIALGEPWASDPLSQRYSDPARAKPVWGFGLEFNRALYLRYEDGQEYPNDPMIRALNGAFREFLAEVTERLA</sequence>
<dbReference type="Pfam" id="PF05013">
    <property type="entry name" value="FGase"/>
    <property type="match status" value="1"/>
</dbReference>
<dbReference type="AlphaFoldDB" id="A0A399F7D8"/>
<dbReference type="EMBL" id="QWLB01000017">
    <property type="protein sequence ID" value="RIH92584.1"/>
    <property type="molecule type" value="Genomic_DNA"/>
</dbReference>
<comment type="caution">
    <text evidence="1">The sequence shown here is derived from an EMBL/GenBank/DDBJ whole genome shotgun (WGS) entry which is preliminary data.</text>
</comment>
<protein>
    <submittedName>
        <fullName evidence="1">N-formylglutamate deformylase</fullName>
    </submittedName>
</protein>
<evidence type="ECO:0000313" key="2">
    <source>
        <dbReference type="Proteomes" id="UP000266178"/>
    </source>
</evidence>
<organism evidence="1 2">
    <name type="scientific">Meiothermus granaticius NBRC 107808</name>
    <dbReference type="NCBI Taxonomy" id="1227551"/>
    <lineage>
        <taxon>Bacteria</taxon>
        <taxon>Thermotogati</taxon>
        <taxon>Deinococcota</taxon>
        <taxon>Deinococci</taxon>
        <taxon>Thermales</taxon>
        <taxon>Thermaceae</taxon>
        <taxon>Meiothermus</taxon>
    </lineage>
</organism>
<keyword evidence="2" id="KW-1185">Reference proteome</keyword>
<evidence type="ECO:0000313" key="1">
    <source>
        <dbReference type="EMBL" id="RIH92584.1"/>
    </source>
</evidence>
<dbReference type="Gene3D" id="3.40.630.40">
    <property type="entry name" value="Zn-dependent exopeptidases"/>
    <property type="match status" value="1"/>
</dbReference>
<name>A0A399F7D8_9DEIN</name>